<evidence type="ECO:0000313" key="6">
    <source>
        <dbReference type="Proteomes" id="UP000054007"/>
    </source>
</evidence>
<sequence>MALPSFLRPLPAGLNESYPCLNAVLPHPNLGGDAHALWWPPRSGKEPSTVLFFVPGNPGLIEFYLDFLTDIQTKSGLDSLAVLAHAHLGHTPNLPFTRCDFAVQVDNAVEAFDALSAAYPNAKIISLSHSMGSWISVELLKQRADKLAGIILLTPTIRHIVDTPNGRRLSWLFYPFPRTVVTQLAHVGHLLPDALLRLTNPSFPAHQLAVIRRLIASPSAVHACLVTSHDEMKMIKDLDETILNDNADILRMFFADVDGWVGKHREEIIGAVKVMSPESIHLAEDVPHAFCINHNAPTADQCVKWLHELL</sequence>
<keyword evidence="4" id="KW-0378">Hydrolase</keyword>
<accession>A0A0D7AZC1</accession>
<reference evidence="5 6" key="1">
    <citation type="journal article" date="2015" name="Fungal Genet. Biol.">
        <title>Evolution of novel wood decay mechanisms in Agaricales revealed by the genome sequences of Fistulina hepatica and Cylindrobasidium torrendii.</title>
        <authorList>
            <person name="Floudas D."/>
            <person name="Held B.W."/>
            <person name="Riley R."/>
            <person name="Nagy L.G."/>
            <person name="Koehler G."/>
            <person name="Ransdell A.S."/>
            <person name="Younus H."/>
            <person name="Chow J."/>
            <person name="Chiniquy J."/>
            <person name="Lipzen A."/>
            <person name="Tritt A."/>
            <person name="Sun H."/>
            <person name="Haridas S."/>
            <person name="LaButti K."/>
            <person name="Ohm R.A."/>
            <person name="Kues U."/>
            <person name="Blanchette R.A."/>
            <person name="Grigoriev I.V."/>
            <person name="Minto R.E."/>
            <person name="Hibbett D.S."/>
        </authorList>
    </citation>
    <scope>NUCLEOTIDE SEQUENCE [LARGE SCALE GENOMIC DNA]</scope>
    <source>
        <strain evidence="5 6">FP15055 ss-10</strain>
    </source>
</reference>
<evidence type="ECO:0000256" key="2">
    <source>
        <dbReference type="ARBA" id="ARBA00008300"/>
    </source>
</evidence>
<evidence type="ECO:0000256" key="3">
    <source>
        <dbReference type="ARBA" id="ARBA00022677"/>
    </source>
</evidence>
<dbReference type="Proteomes" id="UP000054007">
    <property type="component" value="Unassembled WGS sequence"/>
</dbReference>
<dbReference type="PANTHER" id="PTHR13390">
    <property type="entry name" value="LIPASE"/>
    <property type="match status" value="1"/>
</dbReference>
<organism evidence="5 6">
    <name type="scientific">Cylindrobasidium torrendii FP15055 ss-10</name>
    <dbReference type="NCBI Taxonomy" id="1314674"/>
    <lineage>
        <taxon>Eukaryota</taxon>
        <taxon>Fungi</taxon>
        <taxon>Dikarya</taxon>
        <taxon>Basidiomycota</taxon>
        <taxon>Agaricomycotina</taxon>
        <taxon>Agaricomycetes</taxon>
        <taxon>Agaricomycetidae</taxon>
        <taxon>Agaricales</taxon>
        <taxon>Marasmiineae</taxon>
        <taxon>Physalacriaceae</taxon>
        <taxon>Cylindrobasidium</taxon>
    </lineage>
</organism>
<comment type="similarity">
    <text evidence="2">Belongs to the AB hydrolase superfamily. LDAH family.</text>
</comment>
<dbReference type="PANTHER" id="PTHR13390:SF0">
    <property type="entry name" value="LIPID DROPLET-ASSOCIATED HYDROLASE"/>
    <property type="match status" value="1"/>
</dbReference>
<keyword evidence="6" id="KW-1185">Reference proteome</keyword>
<evidence type="ECO:0000256" key="4">
    <source>
        <dbReference type="ARBA" id="ARBA00022801"/>
    </source>
</evidence>
<dbReference type="EMBL" id="KN880762">
    <property type="protein sequence ID" value="KIY62641.1"/>
    <property type="molecule type" value="Genomic_DNA"/>
</dbReference>
<evidence type="ECO:0000256" key="1">
    <source>
        <dbReference type="ARBA" id="ARBA00004502"/>
    </source>
</evidence>
<dbReference type="InterPro" id="IPR019363">
    <property type="entry name" value="LDAH"/>
</dbReference>
<keyword evidence="3" id="KW-0551">Lipid droplet</keyword>
<protein>
    <recommendedName>
        <fullName evidence="7">Alpha/beta-hydrolase</fullName>
    </recommendedName>
</protein>
<dbReference type="GO" id="GO:0019915">
    <property type="term" value="P:lipid storage"/>
    <property type="evidence" value="ECO:0007669"/>
    <property type="project" value="InterPro"/>
</dbReference>
<dbReference type="InterPro" id="IPR029058">
    <property type="entry name" value="AB_hydrolase_fold"/>
</dbReference>
<name>A0A0D7AZC1_9AGAR</name>
<dbReference type="Gene3D" id="3.40.50.1820">
    <property type="entry name" value="alpha/beta hydrolase"/>
    <property type="match status" value="1"/>
</dbReference>
<dbReference type="AlphaFoldDB" id="A0A0D7AZC1"/>
<dbReference type="Pfam" id="PF10230">
    <property type="entry name" value="LIDHydrolase"/>
    <property type="match status" value="1"/>
</dbReference>
<gene>
    <name evidence="5" type="ORF">CYLTODRAFT_404291</name>
</gene>
<dbReference type="SUPFAM" id="SSF53474">
    <property type="entry name" value="alpha/beta-Hydrolases"/>
    <property type="match status" value="1"/>
</dbReference>
<comment type="subcellular location">
    <subcellularLocation>
        <location evidence="1">Lipid droplet</location>
    </subcellularLocation>
</comment>
<dbReference type="GO" id="GO:0016298">
    <property type="term" value="F:lipase activity"/>
    <property type="evidence" value="ECO:0007669"/>
    <property type="project" value="InterPro"/>
</dbReference>
<proteinExistence type="inferred from homology"/>
<evidence type="ECO:0000313" key="5">
    <source>
        <dbReference type="EMBL" id="KIY62641.1"/>
    </source>
</evidence>
<evidence type="ECO:0008006" key="7">
    <source>
        <dbReference type="Google" id="ProtNLM"/>
    </source>
</evidence>
<dbReference type="STRING" id="1314674.A0A0D7AZC1"/>
<dbReference type="GO" id="GO:0005811">
    <property type="term" value="C:lipid droplet"/>
    <property type="evidence" value="ECO:0007669"/>
    <property type="project" value="UniProtKB-SubCell"/>
</dbReference>
<dbReference type="OrthoDB" id="448051at2759"/>